<dbReference type="AlphaFoldDB" id="A0AAE0MUJ3"/>
<accession>A0AAE0MUJ3</accession>
<dbReference type="InterPro" id="IPR010730">
    <property type="entry name" value="HET"/>
</dbReference>
<evidence type="ECO:0000259" key="1">
    <source>
        <dbReference type="Pfam" id="PF06985"/>
    </source>
</evidence>
<sequence>MNMDTPTTNDDPPGVRAHVLCKACDRIRNESRLIKWLSDPNRCEDEPAPTDSEDFYHSWNLNEMLDAAAGGCHLCTLAYKHARHREHAPGDLNFFSELAETQGAIFVNMRSPGRGQSPANMSFIIMEVTDKQVSPEDYSKLDKTLYHGREFDVPGLVFAHLHIRKQHDRDIISPQPASSQEYYPASTGSSDALDLARSWLDDCLERHDGCNQMSLGANGKLPTRLIEISEVDGQLVPRLVITPASAGLADIQYCTLSHVWAATVRGPGKTIQLLPDNIERLQQCIPIGELPQTFQDAMKITRRLGYQYIWIDSLCIIQDPSDTTVFQKEAVTMCDVYSNTSCNIAALGLGNDSMLPVDTYSPVDFCFTTRNPLEYVPCRIATPNENEAIYVSLEQYRRLPDSLRNSPLLSRAWVFQERFLSPRILYFGTEQLYWECRCHTKSESRPVDDKLLFQHYDTSRAQFLELCDFPHNRDRYSTSIFKSTSDSASEKRTNDGFNIGSVIGKVPSVETINTVGLMLSWYRVIEDYTETSLTYASDRFIALAGIVKAIGNCVGLTYVAGTWMEFWPFDLLWVWRRDVPMSKRTACGTHLPSWSWASAEGRKEFRGLHLDGGKLGVPTSTLMQVVKLSFPALEEHHYHNVNVEDTPWEGFGMTITVHAFTKSGKVTGPVKHPLTKQRRHGIKFGNNHHDYLNIWWDGEPTEGDSVLVVPLVRWEVPPDPLRRSEEVWTLGLILMQDKSSHSENDGRRYRRVGIFDENSYNNAIEFMLFSELFDVYERVTLFSGEFDVREREEICLC</sequence>
<reference evidence="2" key="1">
    <citation type="journal article" date="2023" name="Mol. Phylogenet. Evol.">
        <title>Genome-scale phylogeny and comparative genomics of the fungal order Sordariales.</title>
        <authorList>
            <person name="Hensen N."/>
            <person name="Bonometti L."/>
            <person name="Westerberg I."/>
            <person name="Brannstrom I.O."/>
            <person name="Guillou S."/>
            <person name="Cros-Aarteil S."/>
            <person name="Calhoun S."/>
            <person name="Haridas S."/>
            <person name="Kuo A."/>
            <person name="Mondo S."/>
            <person name="Pangilinan J."/>
            <person name="Riley R."/>
            <person name="LaButti K."/>
            <person name="Andreopoulos B."/>
            <person name="Lipzen A."/>
            <person name="Chen C."/>
            <person name="Yan M."/>
            <person name="Daum C."/>
            <person name="Ng V."/>
            <person name="Clum A."/>
            <person name="Steindorff A."/>
            <person name="Ohm R.A."/>
            <person name="Martin F."/>
            <person name="Silar P."/>
            <person name="Natvig D.O."/>
            <person name="Lalanne C."/>
            <person name="Gautier V."/>
            <person name="Ament-Velasquez S.L."/>
            <person name="Kruys A."/>
            <person name="Hutchinson M.I."/>
            <person name="Powell A.J."/>
            <person name="Barry K."/>
            <person name="Miller A.N."/>
            <person name="Grigoriev I.V."/>
            <person name="Debuchy R."/>
            <person name="Gladieux P."/>
            <person name="Hiltunen Thoren M."/>
            <person name="Johannesson H."/>
        </authorList>
    </citation>
    <scope>NUCLEOTIDE SEQUENCE</scope>
    <source>
        <strain evidence="2">CBS 560.94</strain>
    </source>
</reference>
<proteinExistence type="predicted"/>
<evidence type="ECO:0000313" key="3">
    <source>
        <dbReference type="Proteomes" id="UP001278500"/>
    </source>
</evidence>
<feature type="domain" description="Heterokaryon incompatibility" evidence="1">
    <location>
        <begin position="253"/>
        <end position="417"/>
    </location>
</feature>
<organism evidence="2 3">
    <name type="scientific">Neurospora tetraspora</name>
    <dbReference type="NCBI Taxonomy" id="94610"/>
    <lineage>
        <taxon>Eukaryota</taxon>
        <taxon>Fungi</taxon>
        <taxon>Dikarya</taxon>
        <taxon>Ascomycota</taxon>
        <taxon>Pezizomycotina</taxon>
        <taxon>Sordariomycetes</taxon>
        <taxon>Sordariomycetidae</taxon>
        <taxon>Sordariales</taxon>
        <taxon>Sordariaceae</taxon>
        <taxon>Neurospora</taxon>
    </lineage>
</organism>
<protein>
    <submittedName>
        <fullName evidence="2">Heterokaryon incompatibility protein-domain-containing protein</fullName>
    </submittedName>
</protein>
<gene>
    <name evidence="2" type="ORF">B0H65DRAFT_458334</name>
</gene>
<dbReference type="Proteomes" id="UP001278500">
    <property type="component" value="Unassembled WGS sequence"/>
</dbReference>
<name>A0AAE0MUJ3_9PEZI</name>
<comment type="caution">
    <text evidence="2">The sequence shown here is derived from an EMBL/GenBank/DDBJ whole genome shotgun (WGS) entry which is preliminary data.</text>
</comment>
<evidence type="ECO:0000313" key="2">
    <source>
        <dbReference type="EMBL" id="KAK3351578.1"/>
    </source>
</evidence>
<reference evidence="2" key="2">
    <citation type="submission" date="2023-06" db="EMBL/GenBank/DDBJ databases">
        <authorList>
            <consortium name="Lawrence Berkeley National Laboratory"/>
            <person name="Haridas S."/>
            <person name="Hensen N."/>
            <person name="Bonometti L."/>
            <person name="Westerberg I."/>
            <person name="Brannstrom I.O."/>
            <person name="Guillou S."/>
            <person name="Cros-Aarteil S."/>
            <person name="Calhoun S."/>
            <person name="Kuo A."/>
            <person name="Mondo S."/>
            <person name="Pangilinan J."/>
            <person name="Riley R."/>
            <person name="Labutti K."/>
            <person name="Andreopoulos B."/>
            <person name="Lipzen A."/>
            <person name="Chen C."/>
            <person name="Yanf M."/>
            <person name="Daum C."/>
            <person name="Ng V."/>
            <person name="Clum A."/>
            <person name="Steindorff A."/>
            <person name="Ohm R."/>
            <person name="Martin F."/>
            <person name="Silar P."/>
            <person name="Natvig D."/>
            <person name="Lalanne C."/>
            <person name="Gautier V."/>
            <person name="Ament-Velasquez S.L."/>
            <person name="Kruys A."/>
            <person name="Hutchinson M.I."/>
            <person name="Powell A.J."/>
            <person name="Barry K."/>
            <person name="Miller A.N."/>
            <person name="Grigoriev I.V."/>
            <person name="Debuchy R."/>
            <person name="Gladieux P."/>
            <person name="Thoren M.H."/>
            <person name="Johannesson H."/>
        </authorList>
    </citation>
    <scope>NUCLEOTIDE SEQUENCE</scope>
    <source>
        <strain evidence="2">CBS 560.94</strain>
    </source>
</reference>
<dbReference type="GeneID" id="87863554"/>
<dbReference type="PANTHER" id="PTHR33112">
    <property type="entry name" value="DOMAIN PROTEIN, PUTATIVE-RELATED"/>
    <property type="match status" value="1"/>
</dbReference>
<dbReference type="RefSeq" id="XP_062684873.1">
    <property type="nucleotide sequence ID" value="XM_062826400.1"/>
</dbReference>
<dbReference type="EMBL" id="JAUEPP010000002">
    <property type="protein sequence ID" value="KAK3351578.1"/>
    <property type="molecule type" value="Genomic_DNA"/>
</dbReference>
<dbReference type="Pfam" id="PF06985">
    <property type="entry name" value="HET"/>
    <property type="match status" value="1"/>
</dbReference>
<dbReference type="PANTHER" id="PTHR33112:SF8">
    <property type="entry name" value="HETEROKARYON INCOMPATIBILITY DOMAIN-CONTAINING PROTEIN"/>
    <property type="match status" value="1"/>
</dbReference>
<keyword evidence="3" id="KW-1185">Reference proteome</keyword>